<evidence type="ECO:0000256" key="2">
    <source>
        <dbReference type="SAM" id="MobiDB-lite"/>
    </source>
</evidence>
<feature type="compositionally biased region" description="Low complexity" evidence="2">
    <location>
        <begin position="11"/>
        <end position="38"/>
    </location>
</feature>
<dbReference type="SUPFAM" id="SSF55961">
    <property type="entry name" value="Bet v1-like"/>
    <property type="match status" value="1"/>
</dbReference>
<evidence type="ECO:0000256" key="1">
    <source>
        <dbReference type="ARBA" id="ARBA00006817"/>
    </source>
</evidence>
<feature type="compositionally biased region" description="Pro residues" evidence="2">
    <location>
        <begin position="1"/>
        <end position="10"/>
    </location>
</feature>
<accession>A0A290ZDK8</accession>
<evidence type="ECO:0000259" key="3">
    <source>
        <dbReference type="Pfam" id="PF08327"/>
    </source>
</evidence>
<name>A0A290ZDK8_9PSEU</name>
<dbReference type="AlphaFoldDB" id="A0A290ZDK8"/>
<organism evidence="4 5">
    <name type="scientific">Actinosynnema pretiosum</name>
    <dbReference type="NCBI Taxonomy" id="42197"/>
    <lineage>
        <taxon>Bacteria</taxon>
        <taxon>Bacillati</taxon>
        <taxon>Actinomycetota</taxon>
        <taxon>Actinomycetes</taxon>
        <taxon>Pseudonocardiales</taxon>
        <taxon>Pseudonocardiaceae</taxon>
        <taxon>Actinosynnema</taxon>
    </lineage>
</organism>
<gene>
    <name evidence="4" type="ORF">CNX65_30400</name>
</gene>
<comment type="similarity">
    <text evidence="1">Belongs to the AHA1 family.</text>
</comment>
<dbReference type="Gene3D" id="3.30.530.20">
    <property type="match status" value="1"/>
</dbReference>
<dbReference type="InterPro" id="IPR023393">
    <property type="entry name" value="START-like_dom_sf"/>
</dbReference>
<evidence type="ECO:0000313" key="5">
    <source>
        <dbReference type="Proteomes" id="UP000218505"/>
    </source>
</evidence>
<evidence type="ECO:0000313" key="4">
    <source>
        <dbReference type="EMBL" id="ATE57069.1"/>
    </source>
</evidence>
<dbReference type="KEGG" id="apre:CNX65_30400"/>
<dbReference type="EMBL" id="CP023445">
    <property type="protein sequence ID" value="ATE57069.1"/>
    <property type="molecule type" value="Genomic_DNA"/>
</dbReference>
<feature type="domain" description="Activator of Hsp90 ATPase homologue 1/2-like C-terminal" evidence="3">
    <location>
        <begin position="59"/>
        <end position="190"/>
    </location>
</feature>
<dbReference type="CDD" id="cd07826">
    <property type="entry name" value="SRPBCC_CalC_Aha1-like_9"/>
    <property type="match status" value="1"/>
</dbReference>
<dbReference type="Pfam" id="PF08327">
    <property type="entry name" value="AHSA1"/>
    <property type="match status" value="1"/>
</dbReference>
<reference evidence="4" key="1">
    <citation type="submission" date="2017-09" db="EMBL/GenBank/DDBJ databases">
        <title>Complete Genome Sequence of ansamitocin-producing Bacterium Actinosynnema pretiosum X47.</title>
        <authorList>
            <person name="Cao G."/>
            <person name="Zong G."/>
            <person name="Zhong C."/>
            <person name="Fu J."/>
        </authorList>
    </citation>
    <scope>NUCLEOTIDE SEQUENCE [LARGE SCALE GENOMIC DNA]</scope>
    <source>
        <strain evidence="4">X47</strain>
    </source>
</reference>
<keyword evidence="5" id="KW-1185">Reference proteome</keyword>
<dbReference type="InterPro" id="IPR013538">
    <property type="entry name" value="ASHA1/2-like_C"/>
</dbReference>
<sequence>MPGTPSPTSPASPTSSASSVSPASTPSASSASPLTTTADLRTEITTPSDLAFAITREFDAPRELVFAAFTEPRHVSRWLLGPDGWSMPVCEIDLREGGAWEYRWRSDADGAEFGMSGRYRLVDRPRRLVNTEVFEGQESVVTTEFTEVGARRTRVVQTSVFPSRELRDAVLASGMEGGVSTSHHRLAGLLPLLAEGA</sequence>
<protein>
    <submittedName>
        <fullName evidence="4">ATPase</fullName>
    </submittedName>
</protein>
<dbReference type="Proteomes" id="UP000218505">
    <property type="component" value="Chromosome"/>
</dbReference>
<proteinExistence type="inferred from homology"/>
<feature type="region of interest" description="Disordered" evidence="2">
    <location>
        <begin position="1"/>
        <end position="42"/>
    </location>
</feature>